<dbReference type="InterPro" id="IPR051759">
    <property type="entry name" value="LIM-SH3_domain_protein"/>
</dbReference>
<keyword evidence="1" id="KW-0677">Repeat</keyword>
<feature type="compositionally biased region" description="Basic and acidic residues" evidence="2">
    <location>
        <begin position="177"/>
        <end position="208"/>
    </location>
</feature>
<keyword evidence="4" id="KW-1185">Reference proteome</keyword>
<feature type="compositionally biased region" description="Acidic residues" evidence="2">
    <location>
        <begin position="266"/>
        <end position="275"/>
    </location>
</feature>
<reference evidence="3 4" key="1">
    <citation type="submission" date="2024-02" db="EMBL/GenBank/DDBJ databases">
        <authorList>
            <person name="Daric V."/>
            <person name="Darras S."/>
        </authorList>
    </citation>
    <scope>NUCLEOTIDE SEQUENCE [LARGE SCALE GENOMIC DNA]</scope>
</reference>
<evidence type="ECO:0000313" key="3">
    <source>
        <dbReference type="EMBL" id="CAK8689682.1"/>
    </source>
</evidence>
<sequence length="328" mass="36938">MPESEEERKKRWAAAAAKSYMTPTMMHALNMSKQQSQNKYKELFDKTKAKGYTPISSTPEIENAKRMSKLVSQNKYKSDFEKNKAKFTQVADDPETVRVTRVTNQISSHAYHGKGTGISKTRKRKDPNSLAENKSQTTNNAVQTSNENADVEVSCADADHDEETSTQQNKSESIASDEGKTTCEQEKEDAVENESSAHENRDITKDETPPTDSPEEAQGEEESEQTEQYKTENIPAAEDTEENPDNRSQEENVYDPVTSEEHVPNDEEATYETTEDLSYNYGNEEDFNQASVEPEEAIYSEVAEQEQTNEDETAQGGNSLDDFYANLE</sequence>
<gene>
    <name evidence="3" type="ORF">CVLEPA_LOCUS21649</name>
</gene>
<dbReference type="InterPro" id="IPR000900">
    <property type="entry name" value="Nebulin_repeat"/>
</dbReference>
<proteinExistence type="predicted"/>
<accession>A0ABP0GE66</accession>
<feature type="compositionally biased region" description="Acidic residues" evidence="2">
    <location>
        <begin position="213"/>
        <end position="225"/>
    </location>
</feature>
<dbReference type="EMBL" id="CAWYQH010000108">
    <property type="protein sequence ID" value="CAK8689682.1"/>
    <property type="molecule type" value="Genomic_DNA"/>
</dbReference>
<feature type="compositionally biased region" description="Polar residues" evidence="2">
    <location>
        <begin position="130"/>
        <end position="148"/>
    </location>
</feature>
<dbReference type="Pfam" id="PF00880">
    <property type="entry name" value="Nebulin"/>
    <property type="match status" value="2"/>
</dbReference>
<evidence type="ECO:0000313" key="4">
    <source>
        <dbReference type="Proteomes" id="UP001642483"/>
    </source>
</evidence>
<feature type="region of interest" description="Disordered" evidence="2">
    <location>
        <begin position="92"/>
        <end position="328"/>
    </location>
</feature>
<evidence type="ECO:0000256" key="1">
    <source>
        <dbReference type="ARBA" id="ARBA00022737"/>
    </source>
</evidence>
<organism evidence="3 4">
    <name type="scientific">Clavelina lepadiformis</name>
    <name type="common">Light-bulb sea squirt</name>
    <name type="synonym">Ascidia lepadiformis</name>
    <dbReference type="NCBI Taxonomy" id="159417"/>
    <lineage>
        <taxon>Eukaryota</taxon>
        <taxon>Metazoa</taxon>
        <taxon>Chordata</taxon>
        <taxon>Tunicata</taxon>
        <taxon>Ascidiacea</taxon>
        <taxon>Aplousobranchia</taxon>
        <taxon>Clavelinidae</taxon>
        <taxon>Clavelina</taxon>
    </lineage>
</organism>
<feature type="compositionally biased region" description="Acidic residues" evidence="2">
    <location>
        <begin position="283"/>
        <end position="313"/>
    </location>
</feature>
<protein>
    <submittedName>
        <fullName evidence="3">Uncharacterized protein</fullName>
    </submittedName>
</protein>
<feature type="compositionally biased region" description="Polar residues" evidence="2">
    <location>
        <begin position="165"/>
        <end position="174"/>
    </location>
</feature>
<dbReference type="SMART" id="SM00227">
    <property type="entry name" value="NEBU"/>
    <property type="match status" value="3"/>
</dbReference>
<dbReference type="PANTHER" id="PTHR46218:SF4">
    <property type="entry name" value="LIM AND SH3 DOMAIN PROTEIN LASP"/>
    <property type="match status" value="1"/>
</dbReference>
<evidence type="ECO:0000256" key="2">
    <source>
        <dbReference type="SAM" id="MobiDB-lite"/>
    </source>
</evidence>
<name>A0ABP0GE66_CLALP</name>
<dbReference type="Proteomes" id="UP001642483">
    <property type="component" value="Unassembled WGS sequence"/>
</dbReference>
<dbReference type="PROSITE" id="PS51216">
    <property type="entry name" value="NEBULIN"/>
    <property type="match status" value="2"/>
</dbReference>
<comment type="caution">
    <text evidence="3">The sequence shown here is derived from an EMBL/GenBank/DDBJ whole genome shotgun (WGS) entry which is preliminary data.</text>
</comment>
<dbReference type="PANTHER" id="PTHR46218">
    <property type="entry name" value="LASP"/>
    <property type="match status" value="1"/>
</dbReference>